<evidence type="ECO:0000313" key="4">
    <source>
        <dbReference type="Proteomes" id="UP000682739"/>
    </source>
</evidence>
<evidence type="ECO:0000259" key="2">
    <source>
        <dbReference type="SMART" id="SM00278"/>
    </source>
</evidence>
<dbReference type="GO" id="GO:0006281">
    <property type="term" value="P:DNA repair"/>
    <property type="evidence" value="ECO:0007669"/>
    <property type="project" value="InterPro"/>
</dbReference>
<keyword evidence="4" id="KW-1185">Reference proteome</keyword>
<protein>
    <submittedName>
        <fullName evidence="3">Helix-hairpin-helix domain-containing protein</fullName>
    </submittedName>
</protein>
<dbReference type="EMBL" id="CP072110">
    <property type="protein sequence ID" value="QTH65209.1"/>
    <property type="molecule type" value="Genomic_DNA"/>
</dbReference>
<dbReference type="KEGG" id="psym:J1N51_07210"/>
<organism evidence="3 4">
    <name type="scientific">Psychrosphaera ytuae</name>
    <dbReference type="NCBI Taxonomy" id="2820710"/>
    <lineage>
        <taxon>Bacteria</taxon>
        <taxon>Pseudomonadati</taxon>
        <taxon>Pseudomonadota</taxon>
        <taxon>Gammaproteobacteria</taxon>
        <taxon>Alteromonadales</taxon>
        <taxon>Pseudoalteromonadaceae</taxon>
        <taxon>Psychrosphaera</taxon>
    </lineage>
</organism>
<proteinExistence type="predicted"/>
<feature type="domain" description="Helix-hairpin-helix DNA-binding motif class 1" evidence="2">
    <location>
        <begin position="98"/>
        <end position="117"/>
    </location>
</feature>
<dbReference type="GO" id="GO:0003677">
    <property type="term" value="F:DNA binding"/>
    <property type="evidence" value="ECO:0007669"/>
    <property type="project" value="InterPro"/>
</dbReference>
<dbReference type="Proteomes" id="UP000682739">
    <property type="component" value="Chromosome"/>
</dbReference>
<feature type="domain" description="Helix-hairpin-helix DNA-binding motif class 1" evidence="2">
    <location>
        <begin position="68"/>
        <end position="87"/>
    </location>
</feature>
<sequence length="120" mass="12827">MYKGTLLVIRIILAMAFASTVTAEAKTTSSVSLLPVALMSATDSVETATSEDLSILNQQIDINKATESEWISIKGVGPKKAKAILEYKTLIGGFKSIDDLLGVRGIGEKALAKMRPMLKV</sequence>
<feature type="signal peptide" evidence="1">
    <location>
        <begin position="1"/>
        <end position="25"/>
    </location>
</feature>
<dbReference type="SUPFAM" id="SSF47781">
    <property type="entry name" value="RuvA domain 2-like"/>
    <property type="match status" value="1"/>
</dbReference>
<dbReference type="NCBIfam" id="TIGR00426">
    <property type="entry name" value="competence protein ComEA helix-hairpin-helix repeat region"/>
    <property type="match status" value="1"/>
</dbReference>
<accession>A0A975DDY9</accession>
<evidence type="ECO:0000256" key="1">
    <source>
        <dbReference type="SAM" id="SignalP"/>
    </source>
</evidence>
<dbReference type="InterPro" id="IPR010994">
    <property type="entry name" value="RuvA_2-like"/>
</dbReference>
<dbReference type="InterPro" id="IPR004509">
    <property type="entry name" value="Competence_ComEA_HhH"/>
</dbReference>
<dbReference type="InterPro" id="IPR003583">
    <property type="entry name" value="Hlx-hairpin-Hlx_DNA-bd_motif"/>
</dbReference>
<dbReference type="InterPro" id="IPR051675">
    <property type="entry name" value="Endo/Exo/Phosphatase_dom_1"/>
</dbReference>
<name>A0A975DDY9_9GAMM</name>
<dbReference type="AlphaFoldDB" id="A0A975DDY9"/>
<evidence type="ECO:0000313" key="3">
    <source>
        <dbReference type="EMBL" id="QTH65209.1"/>
    </source>
</evidence>
<dbReference type="PANTHER" id="PTHR21180:SF32">
    <property type="entry name" value="ENDONUCLEASE_EXONUCLEASE_PHOSPHATASE FAMILY DOMAIN-CONTAINING PROTEIN 1"/>
    <property type="match status" value="1"/>
</dbReference>
<dbReference type="Gene3D" id="1.10.150.320">
    <property type="entry name" value="Photosystem II 12 kDa extrinsic protein"/>
    <property type="match status" value="1"/>
</dbReference>
<dbReference type="Pfam" id="PF12836">
    <property type="entry name" value="HHH_3"/>
    <property type="match status" value="1"/>
</dbReference>
<keyword evidence="1" id="KW-0732">Signal</keyword>
<feature type="chain" id="PRO_5037915063" evidence="1">
    <location>
        <begin position="26"/>
        <end position="120"/>
    </location>
</feature>
<dbReference type="SMART" id="SM00278">
    <property type="entry name" value="HhH1"/>
    <property type="match status" value="2"/>
</dbReference>
<reference evidence="3" key="1">
    <citation type="submission" date="2021-03" db="EMBL/GenBank/DDBJ databases">
        <title>Description of Psychrosphaera ytuae sp. nov. isolated from deep sea sediment of South China Sea.</title>
        <authorList>
            <person name="Zhang J."/>
            <person name="Xu X.-D."/>
        </authorList>
    </citation>
    <scope>NUCLEOTIDE SEQUENCE</scope>
    <source>
        <strain evidence="3">MTZ26</strain>
    </source>
</reference>
<dbReference type="PANTHER" id="PTHR21180">
    <property type="entry name" value="ENDONUCLEASE/EXONUCLEASE/PHOSPHATASE FAMILY DOMAIN-CONTAINING PROTEIN 1"/>
    <property type="match status" value="1"/>
</dbReference>
<gene>
    <name evidence="3" type="ORF">J1N51_07210</name>
</gene>
<dbReference type="RefSeq" id="WP_208833244.1">
    <property type="nucleotide sequence ID" value="NZ_CP072110.1"/>
</dbReference>